<dbReference type="InterPro" id="IPR012924">
    <property type="entry name" value="TfuA_core"/>
</dbReference>
<reference evidence="2" key="2">
    <citation type="submission" date="2020-09" db="EMBL/GenBank/DDBJ databases">
        <authorList>
            <person name="Sun Q."/>
            <person name="Zhou Y."/>
        </authorList>
    </citation>
    <scope>NUCLEOTIDE SEQUENCE</scope>
    <source>
        <strain evidence="2">CGMCC 4.7201</strain>
    </source>
</reference>
<dbReference type="Pfam" id="PF07812">
    <property type="entry name" value="TfuA"/>
    <property type="match status" value="1"/>
</dbReference>
<dbReference type="SUPFAM" id="SSF109998">
    <property type="entry name" value="Triger factor/SurA peptide-binding domain-like"/>
    <property type="match status" value="1"/>
</dbReference>
<reference evidence="2" key="1">
    <citation type="journal article" date="2014" name="Int. J. Syst. Evol. Microbiol.">
        <title>Complete genome sequence of Corynebacterium casei LMG S-19264T (=DSM 44701T), isolated from a smear-ripened cheese.</title>
        <authorList>
            <consortium name="US DOE Joint Genome Institute (JGI-PGF)"/>
            <person name="Walter F."/>
            <person name="Albersmeier A."/>
            <person name="Kalinowski J."/>
            <person name="Ruckert C."/>
        </authorList>
    </citation>
    <scope>NUCLEOTIDE SEQUENCE</scope>
    <source>
        <strain evidence="2">CGMCC 4.7201</strain>
    </source>
</reference>
<organism evidence="2 3">
    <name type="scientific">Wenjunlia tyrosinilytica</name>
    <dbReference type="NCBI Taxonomy" id="1544741"/>
    <lineage>
        <taxon>Bacteria</taxon>
        <taxon>Bacillati</taxon>
        <taxon>Actinomycetota</taxon>
        <taxon>Actinomycetes</taxon>
        <taxon>Kitasatosporales</taxon>
        <taxon>Streptomycetaceae</taxon>
        <taxon>Wenjunlia</taxon>
    </lineage>
</organism>
<dbReference type="EMBL" id="BMMS01000051">
    <property type="protein sequence ID" value="GGP00019.1"/>
    <property type="molecule type" value="Genomic_DNA"/>
</dbReference>
<evidence type="ECO:0000259" key="1">
    <source>
        <dbReference type="Pfam" id="PF07812"/>
    </source>
</evidence>
<sequence length="461" mass="51694">MTIYVFTGPTLGPKDRPDDLDMVYLPPVEQGHVYALAKRQPTAIGIIDGRYQDVPAVWHKEILWALGQGIPVYGSASMGALRAAELAAFGMRGVGWVFEAYRDGVIEDDDEVAIAHAGREDDFVPTSEAMVNIRRTLASAERDGHITAATRRRLTALVKETFFPSRSYGMLLELGRQAGLPGDELDALRGWLPNNRIDQKKADALRMLRVMRSDIEAGVKPEADFTFQHTVFFEQARLSAALATADDDRLGGNVTIEDLMGELRLDPPAYHRIRERATTRLLAGRTEDNEAAALSEEELACAADWFRNERDLRGESGFQRWLGANELTSHQFMSLVRQEIALQQFRASLGREVDTVTDNQLRADGLYPQLAERIRTKRSFLADRGLYDAASVRPGDISDAQLMRWYFERLGTGVPESVLEHARSLGFRDETRFLLAVRREYWFTTLNGAEDADADKTAAER</sequence>
<dbReference type="RefSeq" id="WP_189135650.1">
    <property type="nucleotide sequence ID" value="NZ_BMMS01000051.1"/>
</dbReference>
<feature type="domain" description="TfuA-like core" evidence="1">
    <location>
        <begin position="48"/>
        <end position="167"/>
    </location>
</feature>
<dbReference type="Proteomes" id="UP000641932">
    <property type="component" value="Unassembled WGS sequence"/>
</dbReference>
<accession>A0A918E0Z0</accession>
<evidence type="ECO:0000313" key="2">
    <source>
        <dbReference type="EMBL" id="GGP00019.1"/>
    </source>
</evidence>
<keyword evidence="3" id="KW-1185">Reference proteome</keyword>
<gene>
    <name evidence="2" type="ORF">GCM10012280_67800</name>
</gene>
<protein>
    <recommendedName>
        <fullName evidence="1">TfuA-like core domain-containing protein</fullName>
    </recommendedName>
</protein>
<dbReference type="AlphaFoldDB" id="A0A918E0Z0"/>
<evidence type="ECO:0000313" key="3">
    <source>
        <dbReference type="Proteomes" id="UP000641932"/>
    </source>
</evidence>
<comment type="caution">
    <text evidence="2">The sequence shown here is derived from an EMBL/GenBank/DDBJ whole genome shotgun (WGS) entry which is preliminary data.</text>
</comment>
<name>A0A918E0Z0_9ACTN</name>
<dbReference type="InterPro" id="IPR027304">
    <property type="entry name" value="Trigger_fact/SurA_dom_sf"/>
</dbReference>
<proteinExistence type="predicted"/>